<dbReference type="InterPro" id="IPR001849">
    <property type="entry name" value="PH_domain"/>
</dbReference>
<organism evidence="3 4">
    <name type="scientific">Saprolegnia diclina (strain VS20)</name>
    <dbReference type="NCBI Taxonomy" id="1156394"/>
    <lineage>
        <taxon>Eukaryota</taxon>
        <taxon>Sar</taxon>
        <taxon>Stramenopiles</taxon>
        <taxon>Oomycota</taxon>
        <taxon>Saprolegniomycetes</taxon>
        <taxon>Saprolegniales</taxon>
        <taxon>Saprolegniaceae</taxon>
        <taxon>Saprolegnia</taxon>
    </lineage>
</organism>
<dbReference type="GeneID" id="19940919"/>
<dbReference type="OrthoDB" id="78149at2759"/>
<protein>
    <recommendedName>
        <fullName evidence="2">PH domain-containing protein</fullName>
    </recommendedName>
</protein>
<dbReference type="AlphaFoldDB" id="T0SI34"/>
<name>T0SI34_SAPDV</name>
<evidence type="ECO:0000313" key="3">
    <source>
        <dbReference type="EMBL" id="EQC42457.1"/>
    </source>
</evidence>
<sequence>MADDEGDVLYEGLLQLRFALSFQEYYGVFTDTGVLRLYADEASATARPGTTVKQTRVVKVKEWSGETMFGAHENSFKIVTQKGSEVPAAARNRIEGTLWVKSITAVTEPESHEGLKLQKHKRKAARALEKEKKRQEEYEARAKAHRALPTVPSGKPDVPPISYLTDPRRTRLDARNFPKYREHLKAHKIETRLTASLDEAKKEEEKKKKKSKRKKKGDDDDTDDVEAPTSDVPPPPPPTASSLAPLPAPGAIDFEMCAKFNNLLKLGLSHDEVKNFMTAEGHSPAVLDQTSQYLSQSSLAPPPSQTAEAPLKAPGSPLKKARKSRTPHGMPPPSQMTSAPAPGVEAPPPPPARKSLLDQIKSGFSFKKKS</sequence>
<feature type="region of interest" description="Disordered" evidence="1">
    <location>
        <begin position="200"/>
        <end position="248"/>
    </location>
</feature>
<feature type="region of interest" description="Disordered" evidence="1">
    <location>
        <begin position="130"/>
        <end position="179"/>
    </location>
</feature>
<dbReference type="OMA" id="GAHENSF"/>
<evidence type="ECO:0000313" key="4">
    <source>
        <dbReference type="Proteomes" id="UP000030762"/>
    </source>
</evidence>
<reference evidence="3 4" key="1">
    <citation type="submission" date="2012-04" db="EMBL/GenBank/DDBJ databases">
        <title>The Genome Sequence of Saprolegnia declina VS20.</title>
        <authorList>
            <consortium name="The Broad Institute Genome Sequencing Platform"/>
            <person name="Russ C."/>
            <person name="Nusbaum C."/>
            <person name="Tyler B."/>
            <person name="van West P."/>
            <person name="Dieguez-Uribeondo J."/>
            <person name="de Bruijn I."/>
            <person name="Tripathy S."/>
            <person name="Jiang R."/>
            <person name="Young S.K."/>
            <person name="Zeng Q."/>
            <person name="Gargeya S."/>
            <person name="Fitzgerald M."/>
            <person name="Haas B."/>
            <person name="Abouelleil A."/>
            <person name="Alvarado L."/>
            <person name="Arachchi H.M."/>
            <person name="Berlin A."/>
            <person name="Chapman S.B."/>
            <person name="Goldberg J."/>
            <person name="Griggs A."/>
            <person name="Gujja S."/>
            <person name="Hansen M."/>
            <person name="Howarth C."/>
            <person name="Imamovic A."/>
            <person name="Larimer J."/>
            <person name="McCowen C."/>
            <person name="Montmayeur A."/>
            <person name="Murphy C."/>
            <person name="Neiman D."/>
            <person name="Pearson M."/>
            <person name="Priest M."/>
            <person name="Roberts A."/>
            <person name="Saif S."/>
            <person name="Shea T."/>
            <person name="Sisk P."/>
            <person name="Sykes S."/>
            <person name="Wortman J."/>
            <person name="Nusbaum C."/>
            <person name="Birren B."/>
        </authorList>
    </citation>
    <scope>NUCLEOTIDE SEQUENCE [LARGE SCALE GENOMIC DNA]</scope>
    <source>
        <strain evidence="3 4">VS20</strain>
    </source>
</reference>
<dbReference type="Proteomes" id="UP000030762">
    <property type="component" value="Unassembled WGS sequence"/>
</dbReference>
<dbReference type="SUPFAM" id="SSF50729">
    <property type="entry name" value="PH domain-like"/>
    <property type="match status" value="1"/>
</dbReference>
<keyword evidence="4" id="KW-1185">Reference proteome</keyword>
<dbReference type="Gene3D" id="2.30.29.30">
    <property type="entry name" value="Pleckstrin-homology domain (PH domain)/Phosphotyrosine-binding domain (PTB)"/>
    <property type="match status" value="1"/>
</dbReference>
<feature type="domain" description="PH" evidence="2">
    <location>
        <begin position="7"/>
        <end position="108"/>
    </location>
</feature>
<dbReference type="RefSeq" id="XP_008603880.1">
    <property type="nucleotide sequence ID" value="XM_008605658.1"/>
</dbReference>
<evidence type="ECO:0000256" key="1">
    <source>
        <dbReference type="SAM" id="MobiDB-lite"/>
    </source>
</evidence>
<dbReference type="EMBL" id="JH767132">
    <property type="protein sequence ID" value="EQC42457.1"/>
    <property type="molecule type" value="Genomic_DNA"/>
</dbReference>
<dbReference type="InParanoid" id="T0SI34"/>
<feature type="compositionally biased region" description="Basic and acidic residues" evidence="1">
    <location>
        <begin position="130"/>
        <end position="142"/>
    </location>
</feature>
<accession>T0SI34</accession>
<proteinExistence type="predicted"/>
<dbReference type="VEuPathDB" id="FungiDB:SDRG_00192"/>
<gene>
    <name evidence="3" type="ORF">SDRG_00192</name>
</gene>
<dbReference type="PROSITE" id="PS50003">
    <property type="entry name" value="PH_DOMAIN"/>
    <property type="match status" value="1"/>
</dbReference>
<evidence type="ECO:0000259" key="2">
    <source>
        <dbReference type="PROSITE" id="PS50003"/>
    </source>
</evidence>
<feature type="region of interest" description="Disordered" evidence="1">
    <location>
        <begin position="287"/>
        <end position="370"/>
    </location>
</feature>
<feature type="compositionally biased region" description="Basic and acidic residues" evidence="1">
    <location>
        <begin position="166"/>
        <end position="179"/>
    </location>
</feature>
<dbReference type="InterPro" id="IPR011993">
    <property type="entry name" value="PH-like_dom_sf"/>
</dbReference>